<dbReference type="Proteomes" id="UP001196870">
    <property type="component" value="Unassembled WGS sequence"/>
</dbReference>
<dbReference type="RefSeq" id="WP_211854322.1">
    <property type="nucleotide sequence ID" value="NZ_JAAGBB010000024.1"/>
</dbReference>
<feature type="region of interest" description="Disordered" evidence="8">
    <location>
        <begin position="1"/>
        <end position="23"/>
    </location>
</feature>
<keyword evidence="6" id="KW-0843">Virulence</keyword>
<evidence type="ECO:0000256" key="6">
    <source>
        <dbReference type="ARBA" id="ARBA00023026"/>
    </source>
</evidence>
<dbReference type="Gene3D" id="2.150.10.10">
    <property type="entry name" value="Serralysin-like metalloprotease, C-terminal"/>
    <property type="match status" value="6"/>
</dbReference>
<evidence type="ECO:0000256" key="2">
    <source>
        <dbReference type="ARBA" id="ARBA00004613"/>
    </source>
</evidence>
<protein>
    <submittedName>
        <fullName evidence="9">Calcium-binding protein</fullName>
    </submittedName>
</protein>
<name>A0ABS5F270_9PROT</name>
<reference evidence="10" key="1">
    <citation type="journal article" date="2021" name="Syst. Appl. Microbiol.">
        <title>Roseomonas hellenica sp. nov., isolated from roots of wild-growing Alkanna tinctoria.</title>
        <authorList>
            <person name="Rat A."/>
            <person name="Naranjo H.D."/>
            <person name="Lebbe L."/>
            <person name="Cnockaert M."/>
            <person name="Krigas N."/>
            <person name="Grigoriadou K."/>
            <person name="Maloupa E."/>
            <person name="Willems A."/>
        </authorList>
    </citation>
    <scope>NUCLEOTIDE SEQUENCE [LARGE SCALE GENOMIC DNA]</scope>
    <source>
        <strain evidence="10">LMG 31523</strain>
    </source>
</reference>
<dbReference type="InterPro" id="IPR003995">
    <property type="entry name" value="RTX_toxin_determinant-A"/>
</dbReference>
<evidence type="ECO:0000313" key="10">
    <source>
        <dbReference type="Proteomes" id="UP001196870"/>
    </source>
</evidence>
<keyword evidence="3" id="KW-0964">Secreted</keyword>
<keyword evidence="4" id="KW-0800">Toxin</keyword>
<evidence type="ECO:0000256" key="5">
    <source>
        <dbReference type="ARBA" id="ARBA00022737"/>
    </source>
</evidence>
<dbReference type="EMBL" id="JAAGBB010000024">
    <property type="protein sequence ID" value="MBR0666616.1"/>
    <property type="molecule type" value="Genomic_DNA"/>
</dbReference>
<evidence type="ECO:0000256" key="4">
    <source>
        <dbReference type="ARBA" id="ARBA00022656"/>
    </source>
</evidence>
<dbReference type="PANTHER" id="PTHR38340">
    <property type="entry name" value="S-LAYER PROTEIN"/>
    <property type="match status" value="1"/>
</dbReference>
<dbReference type="InterPro" id="IPR001343">
    <property type="entry name" value="Hemolysn_Ca-bd"/>
</dbReference>
<accession>A0ABS5F270</accession>
<keyword evidence="7" id="KW-0472">Membrane</keyword>
<keyword evidence="10" id="KW-1185">Reference proteome</keyword>
<evidence type="ECO:0000256" key="3">
    <source>
        <dbReference type="ARBA" id="ARBA00022525"/>
    </source>
</evidence>
<comment type="caution">
    <text evidence="9">The sequence shown here is derived from an EMBL/GenBank/DDBJ whole genome shotgun (WGS) entry which is preliminary data.</text>
</comment>
<dbReference type="PANTHER" id="PTHR38340:SF1">
    <property type="entry name" value="S-LAYER PROTEIN"/>
    <property type="match status" value="1"/>
</dbReference>
<proteinExistence type="predicted"/>
<keyword evidence="5" id="KW-0677">Repeat</keyword>
<dbReference type="InterPro" id="IPR050557">
    <property type="entry name" value="RTX_toxin/Mannuronan_C5-epim"/>
</dbReference>
<evidence type="ECO:0000313" key="9">
    <source>
        <dbReference type="EMBL" id="MBR0666616.1"/>
    </source>
</evidence>
<evidence type="ECO:0000256" key="1">
    <source>
        <dbReference type="ARBA" id="ARBA00004370"/>
    </source>
</evidence>
<dbReference type="InterPro" id="IPR018511">
    <property type="entry name" value="Hemolysin-typ_Ca-bd_CS"/>
</dbReference>
<dbReference type="Pfam" id="PF00353">
    <property type="entry name" value="HemolysinCabind"/>
    <property type="match status" value="8"/>
</dbReference>
<comment type="subcellular location">
    <subcellularLocation>
        <location evidence="1">Membrane</location>
    </subcellularLocation>
    <subcellularLocation>
        <location evidence="2">Secreted</location>
    </subcellularLocation>
</comment>
<dbReference type="PROSITE" id="PS00330">
    <property type="entry name" value="HEMOLYSIN_CALCIUM"/>
    <property type="match status" value="6"/>
</dbReference>
<organism evidence="9 10">
    <name type="scientific">Plastoroseomonas hellenica</name>
    <dbReference type="NCBI Taxonomy" id="2687306"/>
    <lineage>
        <taxon>Bacteria</taxon>
        <taxon>Pseudomonadati</taxon>
        <taxon>Pseudomonadota</taxon>
        <taxon>Alphaproteobacteria</taxon>
        <taxon>Acetobacterales</taxon>
        <taxon>Acetobacteraceae</taxon>
        <taxon>Plastoroseomonas</taxon>
    </lineage>
</organism>
<dbReference type="SUPFAM" id="SSF51120">
    <property type="entry name" value="beta-Roll"/>
    <property type="match status" value="5"/>
</dbReference>
<evidence type="ECO:0000256" key="7">
    <source>
        <dbReference type="ARBA" id="ARBA00023136"/>
    </source>
</evidence>
<gene>
    <name evidence="9" type="ORF">GXW71_19815</name>
</gene>
<evidence type="ECO:0000256" key="8">
    <source>
        <dbReference type="SAM" id="MobiDB-lite"/>
    </source>
</evidence>
<dbReference type="PRINTS" id="PR01488">
    <property type="entry name" value="RTXTOXINA"/>
</dbReference>
<dbReference type="PRINTS" id="PR00313">
    <property type="entry name" value="CABNDNGRPT"/>
</dbReference>
<sequence length="985" mass="96536">MATDTSSRQARMRPAGPLDGPEAMPLFEAATVPVAADAAAPGGIVTRAVTGSFANGILTLLGDSQDNAVTVSRNAAGQILSNVPVAGAPTVANTSLIQVFGQGGNDVITLDESNGALPRANLFGGAGNDTITGGSGGDQLFGQSGNDVLLGKGGVDFLFGGDGDDVLTGGDADDQMFGEAGNDRIIWNPGDDTDLAEGGSGTDTLEVNGGNGAENFALTTNGTRLRADRLDPAPFSIDAGTMEKVVINANGGDDVVNASALAAASATLTIDGGTGNDTITGSRGADLLLGGDGNDLVTGGDGNDVALLGAGDDGFVWNPGDDNDVVEGQDGVDRLIFNGANIGESMDISANGGRARLFRDVAAVTMDLDDVERIDIAALGGADKFQVGDLSGTDVTQVNINLAGTLGGSTADGQVDQVTIAATNGNDAVDVVGAGASLIVTGLAAAVSLFNVDAGTDALLLNMGAGNDVISAATLPAGSVKLTIDGGAGNDTITGGQGADVLLGGDGNDLVIGDDGDDIALLGAGDDDFVWNPGDDNDVVEGQAGFDRLIFNGANIGETMSISAVGERARLFRDVAAVTMDLNDVERIDIAALGGADQFQVGDLSGTDVKLVRIALAGVLGGAAGDGAADKVTVSGTAGIDQIDVDALGTQASVTGLAATTILAEAEGANDQLVIAAGAGADVIDASGVAAGAIRLVVEAGAGNDIILGGAGGDLVLGGDGNDIALMGAGDDTFVWNPGDDNDVVEGQAGFDTLVFNGANVNETINLSANGGRVLLFRDIAAVTMDLNDVEATRVATLGGADTVTVGDLSGTDLAKLTIDLAGTPGSTVGDGARDTVVINATNGDDAITLSLVNGDLVVDGLATQVVIAHFDLNDTIQILGLGGEDVIDASGLGANGPSLVIDGGAGNDLMFGGGGADVVLGGDGDDVVLGGGGADVLLGGIGADVLDGQAGDDVLDGGIGDDVLIGGLGSDILLSGGGTDIFIN</sequence>
<dbReference type="InterPro" id="IPR011049">
    <property type="entry name" value="Serralysin-like_metalloprot_C"/>
</dbReference>